<evidence type="ECO:0008006" key="3">
    <source>
        <dbReference type="Google" id="ProtNLM"/>
    </source>
</evidence>
<accession>A0ABR3JFS6</accession>
<keyword evidence="2" id="KW-1185">Reference proteome</keyword>
<evidence type="ECO:0000313" key="1">
    <source>
        <dbReference type="EMBL" id="KAL0954056.1"/>
    </source>
</evidence>
<proteinExistence type="predicted"/>
<protein>
    <recommendedName>
        <fullName evidence="3">F-box domain-containing protein</fullName>
    </recommendedName>
</protein>
<dbReference type="EMBL" id="JASNQZ010000008">
    <property type="protein sequence ID" value="KAL0954056.1"/>
    <property type="molecule type" value="Genomic_DNA"/>
</dbReference>
<dbReference type="PANTHER" id="PTHR13318:SF106">
    <property type="entry name" value="F-BOX_LRR-REPEAT PROTEIN 2"/>
    <property type="match status" value="1"/>
</dbReference>
<dbReference type="Proteomes" id="UP001556367">
    <property type="component" value="Unassembled WGS sequence"/>
</dbReference>
<gene>
    <name evidence="1" type="ORF">HGRIS_005208</name>
</gene>
<dbReference type="InterPro" id="IPR032675">
    <property type="entry name" value="LRR_dom_sf"/>
</dbReference>
<dbReference type="PANTHER" id="PTHR13318">
    <property type="entry name" value="PARTNER OF PAIRED, ISOFORM B-RELATED"/>
    <property type="match status" value="1"/>
</dbReference>
<name>A0ABR3JFS6_9AGAR</name>
<dbReference type="SUPFAM" id="SSF52047">
    <property type="entry name" value="RNI-like"/>
    <property type="match status" value="1"/>
</dbReference>
<organism evidence="1 2">
    <name type="scientific">Hohenbuehelia grisea</name>
    <dbReference type="NCBI Taxonomy" id="104357"/>
    <lineage>
        <taxon>Eukaryota</taxon>
        <taxon>Fungi</taxon>
        <taxon>Dikarya</taxon>
        <taxon>Basidiomycota</taxon>
        <taxon>Agaricomycotina</taxon>
        <taxon>Agaricomycetes</taxon>
        <taxon>Agaricomycetidae</taxon>
        <taxon>Agaricales</taxon>
        <taxon>Pleurotineae</taxon>
        <taxon>Pleurotaceae</taxon>
        <taxon>Hohenbuehelia</taxon>
    </lineage>
</organism>
<reference evidence="2" key="1">
    <citation type="submission" date="2024-06" db="EMBL/GenBank/DDBJ databases">
        <title>Multi-omics analyses provide insights into the biosynthesis of the anticancer antibiotic pleurotin in Hohenbuehelia grisea.</title>
        <authorList>
            <person name="Weaver J.A."/>
            <person name="Alberti F."/>
        </authorList>
    </citation>
    <scope>NUCLEOTIDE SEQUENCE [LARGE SCALE GENOMIC DNA]</scope>
    <source>
        <strain evidence="2">T-177</strain>
    </source>
</reference>
<dbReference type="Gene3D" id="3.80.10.10">
    <property type="entry name" value="Ribonuclease Inhibitor"/>
    <property type="match status" value="2"/>
</dbReference>
<sequence>MHRCFFTAEISTMICAHLKYMESHASLAALAVTCKSLEGPALDALWYYQLGLVNLIQCLPEGVLSEKYSRVPFASAEHLELQWHQSTAYFLSSPVDPTDLRRFCTYAARIRSLRMGFVTVVPPRLNATREEVTVDPLTVRALASMLPHALLPNLKSLDWSSEAKFEPHDLPTFLSPSLSTLRYQVHNGSPIELSMLYRLQQLSLTHIRITFAADDFDEVDDSTAVNICRAVQSIRSLETLHLPFYKASALPHLAALLHLEELQIADHHQPPISLDGIHCSGFHALTKLNLFLTTFDVAIDLVNLLDQRPLVSLKISTLDALLASEWDNILSAISTHCIPTSLTELLICDSYGGISRLPPSAWALSTHAIRSLASLVNLQDVRLSGCRLRITDHTVLQLGAWPQLKVLCLAMNRLSGEGNIVSQYGVTFAGLRHLAKKCPALQSLTIELDSSVADAAQGMHPRCGISHGHLKTLDIRYTPPSPNDPAIVAMALSDIFSSLQCVIRSLSRISDEGRHGWDKVSEYVPWFGAIRLEERSSTEELCAIDIV</sequence>
<evidence type="ECO:0000313" key="2">
    <source>
        <dbReference type="Proteomes" id="UP001556367"/>
    </source>
</evidence>
<comment type="caution">
    <text evidence="1">The sequence shown here is derived from an EMBL/GenBank/DDBJ whole genome shotgun (WGS) entry which is preliminary data.</text>
</comment>